<evidence type="ECO:0000256" key="1">
    <source>
        <dbReference type="ARBA" id="ARBA00022729"/>
    </source>
</evidence>
<evidence type="ECO:0000313" key="5">
    <source>
        <dbReference type="EMBL" id="XDT71374.1"/>
    </source>
</evidence>
<evidence type="ECO:0000256" key="3">
    <source>
        <dbReference type="PIRSR" id="PIRSR039026-2"/>
    </source>
</evidence>
<dbReference type="NCBIfam" id="NF037995">
    <property type="entry name" value="TRAP_S1"/>
    <property type="match status" value="1"/>
</dbReference>
<protein>
    <submittedName>
        <fullName evidence="5">TRAP transporter substrate-binding protein</fullName>
    </submittedName>
</protein>
<name>A0AB39UTJ0_9GAMM</name>
<dbReference type="KEGG" id="tcd:AAIA72_11225"/>
<sequence>MKRRSLLGLMPLGLVAALGLSACNSGTPDATAARTTAAPKAEPAKVWTLKVAETWPTNFPIFGDAPRNMAAMAEKMSNGRLKFVIDSSNKHKSPFGVFDMVKSGQYDIGHSASYYWKGKVPNTLYFTTMPFGMIASEQYAWFYYGGGMELMQKVYEPLGLLSFPGGNTGNQMGGWFRKEIKSLDDLQGLKMRIPGFAGEVMAKLGVSPTNIPAGELYTALERGTIDALEWVGPSLDLRMGFHKIAPFYYTGWHEPATELQFLVNKKTWDSLPEDLREILRVAMRTAAYDMYAQSQYESAKNWSTIQVEFPDVKVRTFPKEVLQALYDANQELLKAKAAEDPLAAEILDSQKKFLWKIRRWTEISDQAYLNSMPRG</sequence>
<dbReference type="GO" id="GO:0055085">
    <property type="term" value="P:transmembrane transport"/>
    <property type="evidence" value="ECO:0007669"/>
    <property type="project" value="InterPro"/>
</dbReference>
<dbReference type="InterPro" id="IPR038404">
    <property type="entry name" value="TRAP_DctP_sf"/>
</dbReference>
<dbReference type="PANTHER" id="PTHR33376">
    <property type="match status" value="1"/>
</dbReference>
<feature type="signal peptide" evidence="4">
    <location>
        <begin position="1"/>
        <end position="22"/>
    </location>
</feature>
<dbReference type="SUPFAM" id="SSF53850">
    <property type="entry name" value="Periplasmic binding protein-like II"/>
    <property type="match status" value="1"/>
</dbReference>
<feature type="binding site" evidence="3">
    <location>
        <position position="230"/>
    </location>
    <ligand>
        <name>Na(+)</name>
        <dbReference type="ChEBI" id="CHEBI:29101"/>
    </ligand>
</feature>
<evidence type="ECO:0000256" key="2">
    <source>
        <dbReference type="PIRSR" id="PIRSR039026-1"/>
    </source>
</evidence>
<dbReference type="AlphaFoldDB" id="A0AB39UTJ0"/>
<dbReference type="RefSeq" id="WP_369600409.1">
    <property type="nucleotide sequence ID" value="NZ_CP154858.1"/>
</dbReference>
<gene>
    <name evidence="5" type="ORF">AAIA72_11225</name>
</gene>
<dbReference type="PANTHER" id="PTHR33376:SF5">
    <property type="entry name" value="EXTRACYTOPLASMIC SOLUTE RECEPTOR PROTEIN"/>
    <property type="match status" value="1"/>
</dbReference>
<feature type="binding site" evidence="3">
    <location>
        <position position="254"/>
    </location>
    <ligand>
        <name>substrate</name>
    </ligand>
</feature>
<accession>A0AB39UTJ0</accession>
<dbReference type="Pfam" id="PF03480">
    <property type="entry name" value="DctP"/>
    <property type="match status" value="1"/>
</dbReference>
<reference evidence="5" key="1">
    <citation type="submission" date="2024-05" db="EMBL/GenBank/DDBJ databases">
        <title>Genome sequencing of novel strain.</title>
        <authorList>
            <person name="Ganbat D."/>
            <person name="Ganbat S."/>
            <person name="Lee S.-J."/>
        </authorList>
    </citation>
    <scope>NUCLEOTIDE SEQUENCE</scope>
    <source>
        <strain evidence="5">SMD15-11</strain>
    </source>
</reference>
<dbReference type="PROSITE" id="PS51257">
    <property type="entry name" value="PROKAR_LIPOPROTEIN"/>
    <property type="match status" value="1"/>
</dbReference>
<dbReference type="Gene3D" id="3.40.190.10">
    <property type="entry name" value="Periplasmic binding protein-like II"/>
    <property type="match status" value="1"/>
</dbReference>
<feature type="chain" id="PRO_5044221248" evidence="4">
    <location>
        <begin position="23"/>
        <end position="375"/>
    </location>
</feature>
<keyword evidence="1 4" id="KW-0732">Signal</keyword>
<proteinExistence type="predicted"/>
<feature type="binding site" evidence="3">
    <location>
        <position position="229"/>
    </location>
    <ligand>
        <name>substrate</name>
    </ligand>
</feature>
<dbReference type="Gene3D" id="3.40.190.170">
    <property type="entry name" value="Bacterial extracellular solute-binding protein, family 7"/>
    <property type="match status" value="1"/>
</dbReference>
<feature type="binding site" evidence="2">
    <location>
        <position position="192"/>
    </location>
    <ligand>
        <name>substrate</name>
    </ligand>
</feature>
<dbReference type="InterPro" id="IPR026289">
    <property type="entry name" value="SBP_TakP-like"/>
</dbReference>
<dbReference type="GO" id="GO:0046872">
    <property type="term" value="F:metal ion binding"/>
    <property type="evidence" value="ECO:0007669"/>
    <property type="project" value="UniProtKB-KW"/>
</dbReference>
<dbReference type="GO" id="GO:0031317">
    <property type="term" value="C:tripartite ATP-independent periplasmic transporter complex"/>
    <property type="evidence" value="ECO:0007669"/>
    <property type="project" value="InterPro"/>
</dbReference>
<keyword evidence="3" id="KW-0479">Metal-binding</keyword>
<feature type="binding site" evidence="2">
    <location>
        <position position="171"/>
    </location>
    <ligand>
        <name>substrate</name>
    </ligand>
</feature>
<organism evidence="5">
    <name type="scientific">Thermohahella caldifontis</name>
    <dbReference type="NCBI Taxonomy" id="3142973"/>
    <lineage>
        <taxon>Bacteria</taxon>
        <taxon>Pseudomonadati</taxon>
        <taxon>Pseudomonadota</taxon>
        <taxon>Gammaproteobacteria</taxon>
        <taxon>Oceanospirillales</taxon>
        <taxon>Hahellaceae</taxon>
        <taxon>Thermohahella</taxon>
    </lineage>
</organism>
<dbReference type="EMBL" id="CP154858">
    <property type="protein sequence ID" value="XDT71374.1"/>
    <property type="molecule type" value="Genomic_DNA"/>
</dbReference>
<evidence type="ECO:0000256" key="4">
    <source>
        <dbReference type="SAM" id="SignalP"/>
    </source>
</evidence>
<dbReference type="PIRSF" id="PIRSF039026">
    <property type="entry name" value="SiaP"/>
    <property type="match status" value="1"/>
</dbReference>
<dbReference type="InterPro" id="IPR018389">
    <property type="entry name" value="DctP_fam"/>
</dbReference>